<keyword evidence="3" id="KW-1185">Reference proteome</keyword>
<comment type="caution">
    <text evidence="2">The sequence shown here is derived from an EMBL/GenBank/DDBJ whole genome shotgun (WGS) entry which is preliminary data.</text>
</comment>
<gene>
    <name evidence="2" type="ORF">HNR73_003292</name>
</gene>
<protein>
    <submittedName>
        <fullName evidence="2">Secretion/DNA translocation related CpaE-like protein</fullName>
    </submittedName>
</protein>
<dbReference type="InterPro" id="IPR059050">
    <property type="entry name" value="Rv3660c_N"/>
</dbReference>
<dbReference type="SUPFAM" id="SSF52540">
    <property type="entry name" value="P-loop containing nucleoside triphosphate hydrolases"/>
    <property type="match status" value="1"/>
</dbReference>
<dbReference type="GO" id="GO:0005524">
    <property type="term" value="F:ATP binding"/>
    <property type="evidence" value="ECO:0007669"/>
    <property type="project" value="TreeGrafter"/>
</dbReference>
<evidence type="ECO:0000259" key="1">
    <source>
        <dbReference type="Pfam" id="PF26563"/>
    </source>
</evidence>
<dbReference type="RefSeq" id="WP_184788288.1">
    <property type="nucleotide sequence ID" value="NZ_BONT01000003.1"/>
</dbReference>
<dbReference type="InterPro" id="IPR027417">
    <property type="entry name" value="P-loop_NTPase"/>
</dbReference>
<dbReference type="Pfam" id="PF26563">
    <property type="entry name" value="Rv3660c_N"/>
    <property type="match status" value="1"/>
</dbReference>
<dbReference type="Gene3D" id="3.40.50.300">
    <property type="entry name" value="P-loop containing nucleotide triphosphate hydrolases"/>
    <property type="match status" value="1"/>
</dbReference>
<dbReference type="InterPro" id="IPR022521">
    <property type="entry name" value="Rv3660c"/>
</dbReference>
<proteinExistence type="predicted"/>
<dbReference type="EMBL" id="JACHGT010000006">
    <property type="protein sequence ID" value="MBB6035435.1"/>
    <property type="molecule type" value="Genomic_DNA"/>
</dbReference>
<dbReference type="GO" id="GO:0051782">
    <property type="term" value="P:negative regulation of cell division"/>
    <property type="evidence" value="ECO:0007669"/>
    <property type="project" value="TreeGrafter"/>
</dbReference>
<dbReference type="GO" id="GO:0009898">
    <property type="term" value="C:cytoplasmic side of plasma membrane"/>
    <property type="evidence" value="ECO:0007669"/>
    <property type="project" value="TreeGrafter"/>
</dbReference>
<accession>A0A841FI57</accession>
<dbReference type="PANTHER" id="PTHR43384:SF11">
    <property type="entry name" value="SEPTUM SITE DETERMINING PROTEIN"/>
    <property type="match status" value="1"/>
</dbReference>
<organism evidence="2 3">
    <name type="scientific">Phytomonospora endophytica</name>
    <dbReference type="NCBI Taxonomy" id="714109"/>
    <lineage>
        <taxon>Bacteria</taxon>
        <taxon>Bacillati</taxon>
        <taxon>Actinomycetota</taxon>
        <taxon>Actinomycetes</taxon>
        <taxon>Micromonosporales</taxon>
        <taxon>Micromonosporaceae</taxon>
        <taxon>Phytomonospora</taxon>
    </lineage>
</organism>
<evidence type="ECO:0000313" key="2">
    <source>
        <dbReference type="EMBL" id="MBB6035435.1"/>
    </source>
</evidence>
<evidence type="ECO:0000313" key="3">
    <source>
        <dbReference type="Proteomes" id="UP000548476"/>
    </source>
</evidence>
<dbReference type="GO" id="GO:0005829">
    <property type="term" value="C:cytosol"/>
    <property type="evidence" value="ECO:0007669"/>
    <property type="project" value="TreeGrafter"/>
</dbReference>
<sequence>MSTETSTERPLFITADTTVLDGLLRITAAARLDPVVAPDPEAARRYWSRSPCVVIGPDAAEACARAGLPQRERVAVLLPDDPGARTQPWGAAVRIGASYVAPLTAAHAWLTRWFAPEEVALAPVIGVVGGGGGAGSSVMAAAIAVRAARNDARTLLADFDPLGGGLDLLLAWERHEGLRWPEIEEPPAELFAALPHDDHLALLSTRGPDPLSLDPAAPVPPGLAERLLDAARREFDLVVADLPRRPDAAAARVAERCTSGYLVVRGDVHGSAAARSVVTAYAPHWEPPRLLVRRTPGVSLPPEDIARTLGVPLGAVYESEPGLAARLHHGSFEHLRDRSRIAGLCADLLADLEEVAA</sequence>
<dbReference type="AlphaFoldDB" id="A0A841FI57"/>
<dbReference type="GO" id="GO:0016887">
    <property type="term" value="F:ATP hydrolysis activity"/>
    <property type="evidence" value="ECO:0007669"/>
    <property type="project" value="TreeGrafter"/>
</dbReference>
<dbReference type="PANTHER" id="PTHR43384">
    <property type="entry name" value="SEPTUM SITE-DETERMINING PROTEIN MIND HOMOLOG, CHLOROPLASTIC-RELATED"/>
    <property type="match status" value="1"/>
</dbReference>
<reference evidence="2 3" key="1">
    <citation type="submission" date="2020-08" db="EMBL/GenBank/DDBJ databases">
        <title>Genomic Encyclopedia of Type Strains, Phase IV (KMG-IV): sequencing the most valuable type-strain genomes for metagenomic binning, comparative biology and taxonomic classification.</title>
        <authorList>
            <person name="Goeker M."/>
        </authorList>
    </citation>
    <scope>NUCLEOTIDE SEQUENCE [LARGE SCALE GENOMIC DNA]</scope>
    <source>
        <strain evidence="2 3">YIM 65646</strain>
    </source>
</reference>
<name>A0A841FI57_9ACTN</name>
<dbReference type="InterPro" id="IPR050625">
    <property type="entry name" value="ParA/MinD_ATPase"/>
</dbReference>
<dbReference type="Proteomes" id="UP000548476">
    <property type="component" value="Unassembled WGS sequence"/>
</dbReference>
<feature type="domain" description="Rv3660c-like CheY-like N-terminal" evidence="1">
    <location>
        <begin position="13"/>
        <end position="115"/>
    </location>
</feature>
<dbReference type="NCBIfam" id="TIGR03815">
    <property type="entry name" value="CpaE_hom_Actino"/>
    <property type="match status" value="1"/>
</dbReference>